<reference evidence="3" key="1">
    <citation type="journal article" date="2019" name="Int. J. Syst. Evol. Microbiol.">
        <title>The Global Catalogue of Microorganisms (GCM) 10K type strain sequencing project: providing services to taxonomists for standard genome sequencing and annotation.</title>
        <authorList>
            <consortium name="The Broad Institute Genomics Platform"/>
            <consortium name="The Broad Institute Genome Sequencing Center for Infectious Disease"/>
            <person name="Wu L."/>
            <person name="Ma J."/>
        </authorList>
    </citation>
    <scope>NUCLEOTIDE SEQUENCE [LARGE SCALE GENOMIC DNA]</scope>
    <source>
        <strain evidence="3">JCM 18050</strain>
    </source>
</reference>
<name>A0ABP9N4Q7_9GAMM</name>
<gene>
    <name evidence="2" type="ORF">GCM10023211_05740</name>
</gene>
<keyword evidence="3" id="KW-1185">Reference proteome</keyword>
<protein>
    <submittedName>
        <fullName evidence="2">Uncharacterized protein</fullName>
    </submittedName>
</protein>
<keyword evidence="1" id="KW-0732">Signal</keyword>
<dbReference type="Proteomes" id="UP001500171">
    <property type="component" value="Unassembled WGS sequence"/>
</dbReference>
<accession>A0ABP9N4Q7</accession>
<feature type="signal peptide" evidence="1">
    <location>
        <begin position="1"/>
        <end position="21"/>
    </location>
</feature>
<evidence type="ECO:0000256" key="1">
    <source>
        <dbReference type="SAM" id="SignalP"/>
    </source>
</evidence>
<evidence type="ECO:0000313" key="3">
    <source>
        <dbReference type="Proteomes" id="UP001500171"/>
    </source>
</evidence>
<evidence type="ECO:0000313" key="2">
    <source>
        <dbReference type="EMBL" id="GAA5106214.1"/>
    </source>
</evidence>
<organism evidence="2 3">
    <name type="scientific">Orbus sasakiae</name>
    <dbReference type="NCBI Taxonomy" id="1078475"/>
    <lineage>
        <taxon>Bacteria</taxon>
        <taxon>Pseudomonadati</taxon>
        <taxon>Pseudomonadota</taxon>
        <taxon>Gammaproteobacteria</taxon>
        <taxon>Orbales</taxon>
        <taxon>Orbaceae</taxon>
        <taxon>Orbus</taxon>
    </lineage>
</organism>
<feature type="chain" id="PRO_5045865976" evidence="1">
    <location>
        <begin position="22"/>
        <end position="102"/>
    </location>
</feature>
<sequence length="102" mass="12021">MKKLLPLILILMLGFAEIAFASGFHEEDEIENPIFQQMSSLSINQLNMKSEQKISVNLNEEFWEEMPSLLELEEIVEIKDEHYKSWKSAKDHLENITYFESK</sequence>
<comment type="caution">
    <text evidence="2">The sequence shown here is derived from an EMBL/GenBank/DDBJ whole genome shotgun (WGS) entry which is preliminary data.</text>
</comment>
<dbReference type="EMBL" id="BAABHY010000001">
    <property type="protein sequence ID" value="GAA5106214.1"/>
    <property type="molecule type" value="Genomic_DNA"/>
</dbReference>
<dbReference type="RefSeq" id="WP_345488608.1">
    <property type="nucleotide sequence ID" value="NZ_BAABHY010000001.1"/>
</dbReference>
<proteinExistence type="predicted"/>